<keyword evidence="3" id="KW-1185">Reference proteome</keyword>
<reference evidence="3" key="1">
    <citation type="journal article" date="2019" name="Int. J. Syst. Evol. Microbiol.">
        <title>The Global Catalogue of Microorganisms (GCM) 10K type strain sequencing project: providing services to taxonomists for standard genome sequencing and annotation.</title>
        <authorList>
            <consortium name="The Broad Institute Genomics Platform"/>
            <consortium name="The Broad Institute Genome Sequencing Center for Infectious Disease"/>
            <person name="Wu L."/>
            <person name="Ma J."/>
        </authorList>
    </citation>
    <scope>NUCLEOTIDE SEQUENCE [LARGE SCALE GENOMIC DNA]</scope>
    <source>
        <strain evidence="3">CGMCC 4.7641</strain>
    </source>
</reference>
<feature type="region of interest" description="Disordered" evidence="1">
    <location>
        <begin position="100"/>
        <end position="173"/>
    </location>
</feature>
<evidence type="ECO:0000313" key="3">
    <source>
        <dbReference type="Proteomes" id="UP001597483"/>
    </source>
</evidence>
<accession>A0ABW5GZR6</accession>
<sequence length="173" mass="17616">MSTSGVVFGACRVRLPAVGSTASRFGIRRLIVGAVPVGCRSSGGFAFEATATALLAASRSPFSRPASGYLGNSTFTDFLATSPVTRSTDRFGNPIVSTSLANGPAANRVTSAASAPRTTSSTVGSPGNRTTRRRLSPPLRAGSPHRTPESAWHPHCPPLPGAPGGAPRLACSV</sequence>
<name>A0ABW5GZR6_9PSEU</name>
<protein>
    <submittedName>
        <fullName evidence="2">Uncharacterized protein</fullName>
    </submittedName>
</protein>
<dbReference type="Proteomes" id="UP001597483">
    <property type="component" value="Unassembled WGS sequence"/>
</dbReference>
<gene>
    <name evidence="2" type="ORF">ACFSVL_03315</name>
</gene>
<evidence type="ECO:0000313" key="2">
    <source>
        <dbReference type="EMBL" id="MFD2466405.1"/>
    </source>
</evidence>
<organism evidence="2 3">
    <name type="scientific">Amycolatopsis silviterrae</name>
    <dbReference type="NCBI Taxonomy" id="1656914"/>
    <lineage>
        <taxon>Bacteria</taxon>
        <taxon>Bacillati</taxon>
        <taxon>Actinomycetota</taxon>
        <taxon>Actinomycetes</taxon>
        <taxon>Pseudonocardiales</taxon>
        <taxon>Pseudonocardiaceae</taxon>
        <taxon>Amycolatopsis</taxon>
    </lineage>
</organism>
<dbReference type="EMBL" id="JBHUKS010000003">
    <property type="protein sequence ID" value="MFD2466405.1"/>
    <property type="molecule type" value="Genomic_DNA"/>
</dbReference>
<dbReference type="RefSeq" id="WP_378300275.1">
    <property type="nucleotide sequence ID" value="NZ_JBHUKS010000003.1"/>
</dbReference>
<feature type="compositionally biased region" description="Low complexity" evidence="1">
    <location>
        <begin position="110"/>
        <end position="122"/>
    </location>
</feature>
<proteinExistence type="predicted"/>
<evidence type="ECO:0000256" key="1">
    <source>
        <dbReference type="SAM" id="MobiDB-lite"/>
    </source>
</evidence>
<comment type="caution">
    <text evidence="2">The sequence shown here is derived from an EMBL/GenBank/DDBJ whole genome shotgun (WGS) entry which is preliminary data.</text>
</comment>